<dbReference type="SUPFAM" id="SSF53448">
    <property type="entry name" value="Nucleotide-diphospho-sugar transferases"/>
    <property type="match status" value="1"/>
</dbReference>
<name>A0AA50KQ46_9GAMM</name>
<dbReference type="RefSeq" id="WP_306763563.1">
    <property type="nucleotide sequence ID" value="NZ_CP118224.1"/>
</dbReference>
<sequence>MNTRMLVFAKAPLPGQAKTRLVPTLGAKGAARLAHAMLNTTLAHALAAGLGPVELCMSPAPAHPDWRACRLPAGVVQRDQGEGDLGARMARAARRGLARNGAVLLVGTDCPQLSPALLHQAATRLTDCDALLYPTRDGGYALLGLRRFSATLFEHMPWSTDRVAELTRRRLTALGWCWREGETLLDIDEPGDLFQLPGSWVTPC</sequence>
<dbReference type="InterPro" id="IPR029044">
    <property type="entry name" value="Nucleotide-diphossugar_trans"/>
</dbReference>
<evidence type="ECO:0000313" key="1">
    <source>
        <dbReference type="EMBL" id="WMC12331.1"/>
    </source>
</evidence>
<dbReference type="InterPro" id="IPR018641">
    <property type="entry name" value="Trfase_1_rSAM/seldom-assoc"/>
</dbReference>
<dbReference type="PANTHER" id="PTHR36529">
    <property type="entry name" value="SLL1095 PROTEIN"/>
    <property type="match status" value="1"/>
</dbReference>
<dbReference type="Pfam" id="PF09837">
    <property type="entry name" value="DUF2064"/>
    <property type="match status" value="1"/>
</dbReference>
<dbReference type="Gene3D" id="3.90.550.10">
    <property type="entry name" value="Spore Coat Polysaccharide Biosynthesis Protein SpsA, Chain A"/>
    <property type="match status" value="1"/>
</dbReference>
<proteinExistence type="predicted"/>
<dbReference type="EMBL" id="CP118224">
    <property type="protein sequence ID" value="WMC12331.1"/>
    <property type="molecule type" value="Genomic_DNA"/>
</dbReference>
<dbReference type="KEGG" id="ope:PU634_08195"/>
<evidence type="ECO:0000313" key="2">
    <source>
        <dbReference type="Proteomes" id="UP001223802"/>
    </source>
</evidence>
<dbReference type="PANTHER" id="PTHR36529:SF1">
    <property type="entry name" value="GLYCOSYLTRANSFERASE"/>
    <property type="match status" value="1"/>
</dbReference>
<reference evidence="1 2" key="1">
    <citation type="submission" date="2023-02" db="EMBL/GenBank/DDBJ databases">
        <title>Complete genome sequence of a novel bacterium Oceanimonas sp. NTOU-MSR1 isolated from marine coast sediment.</title>
        <authorList>
            <person name="Yang H.-T."/>
            <person name="Chen Y.-L."/>
            <person name="Ho Y.-N."/>
        </authorList>
    </citation>
    <scope>NUCLEOTIDE SEQUENCE [LARGE SCALE GENOMIC DNA]</scope>
    <source>
        <strain evidence="1 2">NTOU-MSR1</strain>
    </source>
</reference>
<accession>A0AA50KQ46</accession>
<dbReference type="NCBIfam" id="TIGR04282">
    <property type="entry name" value="glyco_like_cofC"/>
    <property type="match status" value="1"/>
</dbReference>
<dbReference type="Proteomes" id="UP001223802">
    <property type="component" value="Chromosome"/>
</dbReference>
<organism evidence="1 2">
    <name type="scientific">Oceanimonas pelagia</name>
    <dbReference type="NCBI Taxonomy" id="3028314"/>
    <lineage>
        <taxon>Bacteria</taxon>
        <taxon>Pseudomonadati</taxon>
        <taxon>Pseudomonadota</taxon>
        <taxon>Gammaproteobacteria</taxon>
        <taxon>Aeromonadales</taxon>
        <taxon>Aeromonadaceae</taxon>
        <taxon>Oceanimonas</taxon>
    </lineage>
</organism>
<dbReference type="AlphaFoldDB" id="A0AA50KQ46"/>
<protein>
    <submittedName>
        <fullName evidence="1">TIGR04282 family arsenosugar biosynthesis glycosyltransferase</fullName>
    </submittedName>
</protein>
<gene>
    <name evidence="1" type="ORF">PU634_08195</name>
</gene>
<keyword evidence="2" id="KW-1185">Reference proteome</keyword>